<evidence type="ECO:0000256" key="4">
    <source>
        <dbReference type="ARBA" id="ARBA00022737"/>
    </source>
</evidence>
<keyword evidence="3 7" id="KW-0813">Transport</keyword>
<accession>A0ABP0JBC6</accession>
<feature type="region of interest" description="Disordered" evidence="8">
    <location>
        <begin position="753"/>
        <end position="985"/>
    </location>
</feature>
<evidence type="ECO:0000313" key="11">
    <source>
        <dbReference type="Proteomes" id="UP001642464"/>
    </source>
</evidence>
<evidence type="ECO:0000256" key="6">
    <source>
        <dbReference type="ARBA" id="ARBA00023136"/>
    </source>
</evidence>
<proteinExistence type="inferred from homology"/>
<dbReference type="InterPro" id="IPR016024">
    <property type="entry name" value="ARM-type_fold"/>
</dbReference>
<feature type="compositionally biased region" description="Basic residues" evidence="8">
    <location>
        <begin position="960"/>
        <end position="972"/>
    </location>
</feature>
<gene>
    <name evidence="10" type="ORF">SCF082_LOCUS11162</name>
</gene>
<feature type="compositionally biased region" description="Basic residues" evidence="8">
    <location>
        <begin position="777"/>
        <end position="788"/>
    </location>
</feature>
<evidence type="ECO:0000256" key="7">
    <source>
        <dbReference type="PIRNR" id="PIRNR037092"/>
    </source>
</evidence>
<dbReference type="Pfam" id="PF01602">
    <property type="entry name" value="Adaptin_N"/>
    <property type="match status" value="1"/>
</dbReference>
<feature type="compositionally biased region" description="Basic residues" evidence="8">
    <location>
        <begin position="931"/>
        <end position="940"/>
    </location>
</feature>
<evidence type="ECO:0000256" key="1">
    <source>
        <dbReference type="ARBA" id="ARBA00004308"/>
    </source>
</evidence>
<dbReference type="EMBL" id="CAXAMM010006592">
    <property type="protein sequence ID" value="CAK9011600.1"/>
    <property type="molecule type" value="Genomic_DNA"/>
</dbReference>
<evidence type="ECO:0000256" key="2">
    <source>
        <dbReference type="ARBA" id="ARBA00006613"/>
    </source>
</evidence>
<dbReference type="PANTHER" id="PTHR22781">
    <property type="entry name" value="DELTA ADAPTIN-RELATED"/>
    <property type="match status" value="1"/>
</dbReference>
<comment type="subunit">
    <text evidence="7">Adaptor protein complex 3 (AP-3) is a heterotetramer.</text>
</comment>
<feature type="compositionally biased region" description="Basic and acidic residues" evidence="8">
    <location>
        <begin position="789"/>
        <end position="802"/>
    </location>
</feature>
<evidence type="ECO:0000256" key="8">
    <source>
        <dbReference type="SAM" id="MobiDB-lite"/>
    </source>
</evidence>
<comment type="subcellular location">
    <subcellularLocation>
        <location evidence="1">Endomembrane system</location>
    </subcellularLocation>
    <subcellularLocation>
        <location evidence="7">Golgi apparatus</location>
    </subcellularLocation>
</comment>
<feature type="compositionally biased region" description="Acidic residues" evidence="8">
    <location>
        <begin position="759"/>
        <end position="771"/>
    </location>
</feature>
<comment type="caution">
    <text evidence="10">The sequence shown here is derived from an EMBL/GenBank/DDBJ whole genome shotgun (WGS) entry which is preliminary data.</text>
</comment>
<keyword evidence="6" id="KW-0472">Membrane</keyword>
<organism evidence="10 11">
    <name type="scientific">Durusdinium trenchii</name>
    <dbReference type="NCBI Taxonomy" id="1381693"/>
    <lineage>
        <taxon>Eukaryota</taxon>
        <taxon>Sar</taxon>
        <taxon>Alveolata</taxon>
        <taxon>Dinophyceae</taxon>
        <taxon>Suessiales</taxon>
        <taxon>Symbiodiniaceae</taxon>
        <taxon>Durusdinium</taxon>
    </lineage>
</organism>
<comment type="similarity">
    <text evidence="2 7">Belongs to the adaptor complexes large subunit family.</text>
</comment>
<sequence>MFEKSLQDLIKGVRNHKRDTASYVSKAMVEIRKELRSTDRHVKFVAVQKVTYLQMLGIDVGFASFHVIEVMSAPRFAHRRAGMLAASQIFDENTDVILLCTNLLKKELHATDPFEAGSALNCLSNIATKELSRDLLEDVAVMLNSTKPLVRKKAVLTLYKMYTKYPQGLPQTFDRLRQRLEDPDSSVVSCTVNVICELSRKNPRNFLALAPQLFQLLTSSSNNWMLIKIVKLMSALLPEEPRLARKLLEPLAEVVRSTQAKSLLYECIHTITQALPYTARADGSQPKVVPNIVTMCTIKLREFVEDPDQNLKYLGLVGLVNLMRSHPRVVAEHKEMVLRCLMDDDVTVRLRALELLTGMVTKRNLPDIVQKLLQHVMTAEGHYRERLIEKIVFMCSREKYKYLSNFAWYVSVLVDLAHINSAPEGELIRTQLLDVTMRVPTVRPFAVRAMYGLLCSRKLVTQRGHRALESDGTSHVLFAASWIACEYAGLLDKDISEGEMEFSDRSIAFTTRLSSLVDVLLAPETQDFSPFVQAAFVHNALKLLVTAASHELENATDRDVDVDAGWDRVRALAHSIGRKLEPFRVSEFIQVQERAVTAQELLALHGLLESRELESGETGGTSSEAERIPLVEEVDLLFDTSTTSRDQAQEVSLSAERNGGVPALDRLRDVAEPLGALFAGKLAPVGSSAQSRVPVPQGLDLEEPLVFANESTKGNARGSRIGTGFEFTKQKRQGILRVSFAAVGGEAATAAVISKSADDTDDDQEDVDLMLEDGSRKQRKKMKRKAKGKKGESVKHNRKDASQDPFYLDPASPDIGGEELNGQGDRRDSPPRGPTPEASTSGPETINSLSARAIQPSVSNVVLEEDIMPEGAVSDEEASKAMRGRRRGKDGDLEEEEETLETISLVGRGGGQAGQQALDTSSPAMPVTEKKPKKSKKSRHARNEAGAEGAKRSSTEKNVEKHKKKKKKKRHKDDKARDGAALITL</sequence>
<keyword evidence="5 7" id="KW-0653">Protein transport</keyword>
<feature type="domain" description="Clathrin/coatomer adaptor adaptin-like N-terminal" evidence="9">
    <location>
        <begin position="22"/>
        <end position="602"/>
    </location>
</feature>
<evidence type="ECO:0000259" key="9">
    <source>
        <dbReference type="Pfam" id="PF01602"/>
    </source>
</evidence>
<dbReference type="InterPro" id="IPR017105">
    <property type="entry name" value="AP3_complex_dsu"/>
</dbReference>
<dbReference type="InterPro" id="IPR011989">
    <property type="entry name" value="ARM-like"/>
</dbReference>
<evidence type="ECO:0000313" key="10">
    <source>
        <dbReference type="EMBL" id="CAK9011600.1"/>
    </source>
</evidence>
<feature type="compositionally biased region" description="Acidic residues" evidence="8">
    <location>
        <begin position="863"/>
        <end position="876"/>
    </location>
</feature>
<evidence type="ECO:0000256" key="5">
    <source>
        <dbReference type="ARBA" id="ARBA00022927"/>
    </source>
</evidence>
<evidence type="ECO:0000256" key="3">
    <source>
        <dbReference type="ARBA" id="ARBA00022448"/>
    </source>
</evidence>
<keyword evidence="11" id="KW-1185">Reference proteome</keyword>
<dbReference type="InterPro" id="IPR002553">
    <property type="entry name" value="Clathrin/coatomer_adapt-like_N"/>
</dbReference>
<dbReference type="SUPFAM" id="SSF48371">
    <property type="entry name" value="ARM repeat"/>
    <property type="match status" value="1"/>
</dbReference>
<dbReference type="PANTHER" id="PTHR22781:SF12">
    <property type="entry name" value="AP-3 COMPLEX SUBUNIT DELTA-1"/>
    <property type="match status" value="1"/>
</dbReference>
<feature type="compositionally biased region" description="Basic and acidic residues" evidence="8">
    <location>
        <begin position="941"/>
        <end position="959"/>
    </location>
</feature>
<name>A0ABP0JBC6_9DINO</name>
<reference evidence="10 11" key="1">
    <citation type="submission" date="2024-02" db="EMBL/GenBank/DDBJ databases">
        <authorList>
            <person name="Chen Y."/>
            <person name="Shah S."/>
            <person name="Dougan E. K."/>
            <person name="Thang M."/>
            <person name="Chan C."/>
        </authorList>
    </citation>
    <scope>NUCLEOTIDE SEQUENCE [LARGE SCALE GENOMIC DNA]</scope>
</reference>
<keyword evidence="7" id="KW-0333">Golgi apparatus</keyword>
<dbReference type="Proteomes" id="UP001642464">
    <property type="component" value="Unassembled WGS sequence"/>
</dbReference>
<dbReference type="Gene3D" id="1.25.10.10">
    <property type="entry name" value="Leucine-rich Repeat Variant"/>
    <property type="match status" value="1"/>
</dbReference>
<protein>
    <recommendedName>
        <fullName evidence="7">AP-3 complex subunit delta</fullName>
    </recommendedName>
</protein>
<keyword evidence="4" id="KW-0677">Repeat</keyword>
<feature type="compositionally biased region" description="Polar residues" evidence="8">
    <location>
        <begin position="837"/>
        <end position="860"/>
    </location>
</feature>
<dbReference type="PIRSF" id="PIRSF037092">
    <property type="entry name" value="AP3_complex_delta"/>
    <property type="match status" value="1"/>
</dbReference>